<name>A0A7J7CMS1_TRIWF</name>
<proteinExistence type="predicted"/>
<evidence type="ECO:0000256" key="1">
    <source>
        <dbReference type="ARBA" id="ARBA00004245"/>
    </source>
</evidence>
<evidence type="ECO:0008006" key="5">
    <source>
        <dbReference type="Google" id="ProtNLM"/>
    </source>
</evidence>
<keyword evidence="2" id="KW-0963">Cytoplasm</keyword>
<comment type="subcellular location">
    <subcellularLocation>
        <location evidence="1">Cytoplasm</location>
        <location evidence="1">Cytoskeleton</location>
    </subcellularLocation>
</comment>
<dbReference type="PROSITE" id="PS00228">
    <property type="entry name" value="TUBULIN_B_AUTOREG"/>
    <property type="match status" value="1"/>
</dbReference>
<dbReference type="AlphaFoldDB" id="A0A7J7CMS1"/>
<evidence type="ECO:0000313" key="3">
    <source>
        <dbReference type="EMBL" id="KAF5735382.1"/>
    </source>
</evidence>
<accession>A0A7J7CMS1</accession>
<dbReference type="Proteomes" id="UP000593562">
    <property type="component" value="Unassembled WGS sequence"/>
</dbReference>
<dbReference type="SUPFAM" id="SSF52490">
    <property type="entry name" value="Tubulin nucleotide-binding domain-like"/>
    <property type="match status" value="1"/>
</dbReference>
<gene>
    <name evidence="3" type="ORF">HS088_TW15G00884</name>
</gene>
<keyword evidence="4" id="KW-1185">Reference proteome</keyword>
<dbReference type="EMBL" id="JAAARO010000015">
    <property type="protein sequence ID" value="KAF5735382.1"/>
    <property type="molecule type" value="Genomic_DNA"/>
</dbReference>
<evidence type="ECO:0000256" key="2">
    <source>
        <dbReference type="ARBA" id="ARBA00023212"/>
    </source>
</evidence>
<dbReference type="PANTHER" id="PTHR36527">
    <property type="entry name" value="OS01G0282866 PROTEIN"/>
    <property type="match status" value="1"/>
</dbReference>
<dbReference type="GO" id="GO:0005856">
    <property type="term" value="C:cytoskeleton"/>
    <property type="evidence" value="ECO:0007669"/>
    <property type="project" value="UniProtKB-SubCell"/>
</dbReference>
<dbReference type="InterPro" id="IPR013838">
    <property type="entry name" value="Beta-tubulin_BS"/>
</dbReference>
<dbReference type="InParanoid" id="A0A7J7CMS1"/>
<evidence type="ECO:0000313" key="4">
    <source>
        <dbReference type="Proteomes" id="UP000593562"/>
    </source>
</evidence>
<dbReference type="PANTHER" id="PTHR36527:SF3">
    <property type="entry name" value="OS01G0282866 PROTEIN"/>
    <property type="match status" value="1"/>
</dbReference>
<dbReference type="Gene3D" id="3.40.50.1440">
    <property type="entry name" value="Tubulin/FtsZ, GTPase domain"/>
    <property type="match status" value="1"/>
</dbReference>
<comment type="caution">
    <text evidence="3">The sequence shown here is derived from an EMBL/GenBank/DDBJ whole genome shotgun (WGS) entry which is preliminary data.</text>
</comment>
<reference evidence="3 4" key="1">
    <citation type="journal article" date="2020" name="Nat. Commun.">
        <title>Genome of Tripterygium wilfordii and identification of cytochrome P450 involved in triptolide biosynthesis.</title>
        <authorList>
            <person name="Tu L."/>
            <person name="Su P."/>
            <person name="Zhang Z."/>
            <person name="Gao L."/>
            <person name="Wang J."/>
            <person name="Hu T."/>
            <person name="Zhou J."/>
            <person name="Zhang Y."/>
            <person name="Zhao Y."/>
            <person name="Liu Y."/>
            <person name="Song Y."/>
            <person name="Tong Y."/>
            <person name="Lu Y."/>
            <person name="Yang J."/>
            <person name="Xu C."/>
            <person name="Jia M."/>
            <person name="Peters R.J."/>
            <person name="Huang L."/>
            <person name="Gao W."/>
        </authorList>
    </citation>
    <scope>NUCLEOTIDE SEQUENCE [LARGE SCALE GENOMIC DNA]</scope>
    <source>
        <strain evidence="4">cv. XIE 37</strain>
        <tissue evidence="3">Leaf</tissue>
    </source>
</reference>
<keyword evidence="2" id="KW-0206">Cytoskeleton</keyword>
<protein>
    <recommendedName>
        <fullName evidence="5">Tubulin/FtsZ GTPase domain-containing protein</fullName>
    </recommendedName>
</protein>
<organism evidence="3 4">
    <name type="scientific">Tripterygium wilfordii</name>
    <name type="common">Thunder God vine</name>
    <dbReference type="NCBI Taxonomy" id="458696"/>
    <lineage>
        <taxon>Eukaryota</taxon>
        <taxon>Viridiplantae</taxon>
        <taxon>Streptophyta</taxon>
        <taxon>Embryophyta</taxon>
        <taxon>Tracheophyta</taxon>
        <taxon>Spermatophyta</taxon>
        <taxon>Magnoliopsida</taxon>
        <taxon>eudicotyledons</taxon>
        <taxon>Gunneridae</taxon>
        <taxon>Pentapetalae</taxon>
        <taxon>rosids</taxon>
        <taxon>fabids</taxon>
        <taxon>Celastrales</taxon>
        <taxon>Celastraceae</taxon>
        <taxon>Tripterygium</taxon>
    </lineage>
</organism>
<dbReference type="InterPro" id="IPR036525">
    <property type="entry name" value="Tubulin/FtsZ_GTPase_sf"/>
</dbReference>
<sequence>MRDILHVQVGQCGNQIGSKFWEVVCDEYSIDPIKRYIGTSDLQLEHGMSTTMKLMVGVEKIENGEDVTMTKKIGMIVSLVPNKIDELMLSIGK</sequence>